<dbReference type="EMBL" id="CP088156">
    <property type="protein sequence ID" value="UFZ07328.1"/>
    <property type="molecule type" value="Genomic_DNA"/>
</dbReference>
<protein>
    <recommendedName>
        <fullName evidence="4">Amino acid transporter</fullName>
    </recommendedName>
</protein>
<keyword evidence="1" id="KW-0812">Transmembrane</keyword>
<reference evidence="2" key="1">
    <citation type="journal article" date="2024" name="Antonie Van Leeuwenhoek">
        <title>Bradyrhizobium ontarionense sp. nov., a novel bacterial symbiont isolated from Aeschynomene indica (Indian jointvetch), harbours photosynthesis, nitrogen fixation and nitrous oxide (N2O) reductase genes.</title>
        <authorList>
            <person name="Bromfield E.S.P."/>
            <person name="Cloutier S."/>
        </authorList>
    </citation>
    <scope>NUCLEOTIDE SEQUENCE</scope>
    <source>
        <strain evidence="2">A19</strain>
    </source>
</reference>
<keyword evidence="3" id="KW-1185">Reference proteome</keyword>
<evidence type="ECO:0000313" key="2">
    <source>
        <dbReference type="EMBL" id="UFZ07328.1"/>
    </source>
</evidence>
<gene>
    <name evidence="2" type="ORF">LQG66_13900</name>
</gene>
<proteinExistence type="predicted"/>
<sequence>MPLTPDERRNERLKLAANWVNTLATAIVTAGTFVPLAQFVYGVLPSSTPAAVIYGSGVVCIVTGVLIHLLGQWILGGLR</sequence>
<feature type="transmembrane region" description="Helical" evidence="1">
    <location>
        <begin position="20"/>
        <end position="41"/>
    </location>
</feature>
<dbReference type="Proteomes" id="UP001431010">
    <property type="component" value="Chromosome"/>
</dbReference>
<evidence type="ECO:0000313" key="3">
    <source>
        <dbReference type="Proteomes" id="UP001431010"/>
    </source>
</evidence>
<organism evidence="2 3">
    <name type="scientific">Bradyrhizobium ontarionense</name>
    <dbReference type="NCBI Taxonomy" id="2898149"/>
    <lineage>
        <taxon>Bacteria</taxon>
        <taxon>Pseudomonadati</taxon>
        <taxon>Pseudomonadota</taxon>
        <taxon>Alphaproteobacteria</taxon>
        <taxon>Hyphomicrobiales</taxon>
        <taxon>Nitrobacteraceae</taxon>
        <taxon>Bradyrhizobium</taxon>
    </lineage>
</organism>
<evidence type="ECO:0000256" key="1">
    <source>
        <dbReference type="SAM" id="Phobius"/>
    </source>
</evidence>
<dbReference type="RefSeq" id="WP_231326780.1">
    <property type="nucleotide sequence ID" value="NZ_CP088156.1"/>
</dbReference>
<name>A0ABY3RKJ4_9BRAD</name>
<accession>A0ABY3RKJ4</accession>
<evidence type="ECO:0008006" key="4">
    <source>
        <dbReference type="Google" id="ProtNLM"/>
    </source>
</evidence>
<keyword evidence="1" id="KW-1133">Transmembrane helix</keyword>
<keyword evidence="1" id="KW-0472">Membrane</keyword>
<feature type="transmembrane region" description="Helical" evidence="1">
    <location>
        <begin position="53"/>
        <end position="75"/>
    </location>
</feature>